<reference evidence="7 8" key="1">
    <citation type="submission" date="2020-07" db="EMBL/GenBank/DDBJ databases">
        <title>Above-ground endophytic microbial communities from plants in different locations in the United States.</title>
        <authorList>
            <person name="Frank C."/>
        </authorList>
    </citation>
    <scope>NUCLEOTIDE SEQUENCE [LARGE SCALE GENOMIC DNA]</scope>
    <source>
        <strain evidence="7 8">WPL5_2</strain>
    </source>
</reference>
<evidence type="ECO:0000256" key="2">
    <source>
        <dbReference type="ARBA" id="ARBA00023125"/>
    </source>
</evidence>
<evidence type="ECO:0000256" key="5">
    <source>
        <dbReference type="SAM" id="MobiDB-lite"/>
    </source>
</evidence>
<dbReference type="PRINTS" id="PR00455">
    <property type="entry name" value="HTHTETR"/>
</dbReference>
<dbReference type="InterPro" id="IPR050109">
    <property type="entry name" value="HTH-type_TetR-like_transc_reg"/>
</dbReference>
<dbReference type="GO" id="GO:0000976">
    <property type="term" value="F:transcription cis-regulatory region binding"/>
    <property type="evidence" value="ECO:0007669"/>
    <property type="project" value="TreeGrafter"/>
</dbReference>
<proteinExistence type="predicted"/>
<evidence type="ECO:0000256" key="4">
    <source>
        <dbReference type="PROSITE-ProRule" id="PRU00335"/>
    </source>
</evidence>
<dbReference type="InterPro" id="IPR009057">
    <property type="entry name" value="Homeodomain-like_sf"/>
</dbReference>
<dbReference type="PANTHER" id="PTHR30055">
    <property type="entry name" value="HTH-TYPE TRANSCRIPTIONAL REGULATOR RUTR"/>
    <property type="match status" value="1"/>
</dbReference>
<dbReference type="InterPro" id="IPR041347">
    <property type="entry name" value="MftR_C"/>
</dbReference>
<evidence type="ECO:0000313" key="8">
    <source>
        <dbReference type="Proteomes" id="UP000590225"/>
    </source>
</evidence>
<dbReference type="Proteomes" id="UP000590225">
    <property type="component" value="Unassembled WGS sequence"/>
</dbReference>
<dbReference type="Pfam" id="PF00440">
    <property type="entry name" value="TetR_N"/>
    <property type="match status" value="1"/>
</dbReference>
<sequence>MSSTSDRPTSDRPTGRPRTIDPGAVSLVALRLFDEQGFDAVSMDDVATAAGISRRSLFRLFPSKAALVWGGLDEFATRFTDALRVRPAAESAWDGLRAAYRAGASFPPDTVEVTRHRLRVIRANPSLERGGEAASAALAAVIERFVAERDGGTVDDLATTVRAHALAAAASAALTWWAMHGDGRPEDVVDRALGLFG</sequence>
<evidence type="ECO:0000313" key="7">
    <source>
        <dbReference type="EMBL" id="MBA8991994.1"/>
    </source>
</evidence>
<name>A0AAW3TA95_9MICO</name>
<dbReference type="GO" id="GO:0003700">
    <property type="term" value="F:DNA-binding transcription factor activity"/>
    <property type="evidence" value="ECO:0007669"/>
    <property type="project" value="TreeGrafter"/>
</dbReference>
<gene>
    <name evidence="7" type="ORF">FHW23_003281</name>
</gene>
<keyword evidence="3" id="KW-0804">Transcription</keyword>
<dbReference type="Gene3D" id="1.10.357.10">
    <property type="entry name" value="Tetracycline Repressor, domain 2"/>
    <property type="match status" value="1"/>
</dbReference>
<evidence type="ECO:0000256" key="3">
    <source>
        <dbReference type="ARBA" id="ARBA00023163"/>
    </source>
</evidence>
<dbReference type="PANTHER" id="PTHR30055:SF234">
    <property type="entry name" value="HTH-TYPE TRANSCRIPTIONAL REGULATOR BETI"/>
    <property type="match status" value="1"/>
</dbReference>
<comment type="caution">
    <text evidence="7">The sequence shown here is derived from an EMBL/GenBank/DDBJ whole genome shotgun (WGS) entry which is preliminary data.</text>
</comment>
<dbReference type="Gene3D" id="1.10.10.60">
    <property type="entry name" value="Homeodomain-like"/>
    <property type="match status" value="1"/>
</dbReference>
<protein>
    <submittedName>
        <fullName evidence="7">AcrR family transcriptional regulator</fullName>
    </submittedName>
</protein>
<feature type="region of interest" description="Disordered" evidence="5">
    <location>
        <begin position="1"/>
        <end position="21"/>
    </location>
</feature>
<dbReference type="SUPFAM" id="SSF46689">
    <property type="entry name" value="Homeodomain-like"/>
    <property type="match status" value="1"/>
</dbReference>
<feature type="domain" description="HTH tetR-type" evidence="6">
    <location>
        <begin position="19"/>
        <end position="79"/>
    </location>
</feature>
<evidence type="ECO:0000259" key="6">
    <source>
        <dbReference type="PROSITE" id="PS50977"/>
    </source>
</evidence>
<dbReference type="EMBL" id="JACGXP010000006">
    <property type="protein sequence ID" value="MBA8991994.1"/>
    <property type="molecule type" value="Genomic_DNA"/>
</dbReference>
<dbReference type="InterPro" id="IPR001647">
    <property type="entry name" value="HTH_TetR"/>
</dbReference>
<dbReference type="RefSeq" id="WP_182516935.1">
    <property type="nucleotide sequence ID" value="NZ_JACGXP010000006.1"/>
</dbReference>
<dbReference type="Pfam" id="PF17754">
    <property type="entry name" value="TetR_C_14"/>
    <property type="match status" value="1"/>
</dbReference>
<dbReference type="AlphaFoldDB" id="A0AAW3TA95"/>
<keyword evidence="2 4" id="KW-0238">DNA-binding</keyword>
<organism evidence="7 8">
    <name type="scientific">Curtobacterium pusillum</name>
    <dbReference type="NCBI Taxonomy" id="69373"/>
    <lineage>
        <taxon>Bacteria</taxon>
        <taxon>Bacillati</taxon>
        <taxon>Actinomycetota</taxon>
        <taxon>Actinomycetes</taxon>
        <taxon>Micrococcales</taxon>
        <taxon>Microbacteriaceae</taxon>
        <taxon>Curtobacterium</taxon>
    </lineage>
</organism>
<feature type="DNA-binding region" description="H-T-H motif" evidence="4">
    <location>
        <begin position="42"/>
        <end position="61"/>
    </location>
</feature>
<accession>A0AAW3TA95</accession>
<keyword evidence="1" id="KW-0805">Transcription regulation</keyword>
<dbReference type="PROSITE" id="PS50977">
    <property type="entry name" value="HTH_TETR_2"/>
    <property type="match status" value="1"/>
</dbReference>
<evidence type="ECO:0000256" key="1">
    <source>
        <dbReference type="ARBA" id="ARBA00023015"/>
    </source>
</evidence>